<dbReference type="AlphaFoldDB" id="C3KNA3"/>
<keyword evidence="1" id="KW-0614">Plasmid</keyword>
<reference evidence="2" key="1">
    <citation type="journal article" date="2004" name="J. Bacteriol.">
        <title>An evolutionary hot spot: the pNGR234b replicon of Rhizobium sp. strain NGR234.</title>
        <authorList>
            <person name="Streit W.R."/>
            <person name="Schmitz R.A."/>
            <person name="Perret X."/>
            <person name="Staehelin C."/>
            <person name="Deakin W.J."/>
            <person name="Raasch C."/>
            <person name="Liesegang H."/>
            <person name="Broughton W.J."/>
        </authorList>
    </citation>
    <scope>NUCLEOTIDE SEQUENCE [LARGE SCALE GENOMIC DNA]</scope>
    <source>
        <strain evidence="2">NBRC 101917 / NGR234</strain>
    </source>
</reference>
<sequence length="110" mass="12961">MILADLSIALSKASVIFWIELSEVCVPPTPETAIVFSLIIRPACERSSHRRHAFLIESTTLHRAQQWLRSKFWNDNLQEHHIIFLAVIYRDIKRFNRHEIAYPLYYNIGI</sequence>
<name>C3KNA3_SINFN</name>
<organism evidence="1 2">
    <name type="scientific">Sinorhizobium fredii (strain NBRC 101917 / NGR234)</name>
    <dbReference type="NCBI Taxonomy" id="394"/>
    <lineage>
        <taxon>Bacteria</taxon>
        <taxon>Pseudomonadati</taxon>
        <taxon>Pseudomonadota</taxon>
        <taxon>Alphaproteobacteria</taxon>
        <taxon>Hyphomicrobiales</taxon>
        <taxon>Rhizobiaceae</taxon>
        <taxon>Sinorhizobium/Ensifer group</taxon>
        <taxon>Sinorhizobium</taxon>
    </lineage>
</organism>
<proteinExistence type="predicted"/>
<evidence type="ECO:0000313" key="2">
    <source>
        <dbReference type="Proteomes" id="UP000001054"/>
    </source>
</evidence>
<evidence type="ECO:0000313" key="1">
    <source>
        <dbReference type="EMBL" id="ACP23733.1"/>
    </source>
</evidence>
<dbReference type="EMBL" id="CP000874">
    <property type="protein sequence ID" value="ACP23733.1"/>
    <property type="molecule type" value="Genomic_DNA"/>
</dbReference>
<dbReference type="Proteomes" id="UP000001054">
    <property type="component" value="Plasmid pNGR234b"/>
</dbReference>
<dbReference type="OrthoDB" id="9894557at2"/>
<geneLocation type="plasmid" evidence="2">
    <name>sym pNGR234b</name>
</geneLocation>
<accession>C3KNA3</accession>
<protein>
    <submittedName>
        <fullName evidence="1">Uncharacterized protein</fullName>
    </submittedName>
</protein>
<dbReference type="HOGENOM" id="CLU_2169012_0_0_5"/>
<gene>
    <name evidence="1" type="ordered locus">NGR_b22880</name>
</gene>
<reference evidence="1 2" key="2">
    <citation type="journal article" date="2009" name="Appl. Environ. Microbiol.">
        <title>Rhizobium sp. strain NGR234 possesses a remarkable number of secretion systems.</title>
        <authorList>
            <person name="Schmeisser C."/>
            <person name="Liesegang H."/>
            <person name="Krysciak D."/>
            <person name="Bakkou N."/>
            <person name="Le Quere A."/>
            <person name="Wollherr A."/>
            <person name="Heinemeyer I."/>
            <person name="Morgenstern B."/>
            <person name="Pommerening-Roeser A."/>
            <person name="Flores M."/>
            <person name="Palacios R."/>
            <person name="Brenner S."/>
            <person name="Gottschalk G."/>
            <person name="Schmitz R.A."/>
            <person name="Broughton W.J."/>
            <person name="Perret X."/>
            <person name="Strittmatter A.W."/>
            <person name="Streit W.R."/>
        </authorList>
    </citation>
    <scope>NUCLEOTIDE SEQUENCE [LARGE SCALE GENOMIC DNA]</scope>
    <source>
        <strain evidence="2">NBRC 101917 / NGR234</strain>
    </source>
</reference>
<keyword evidence="2" id="KW-1185">Reference proteome</keyword>
<dbReference type="KEGG" id="rhi:NGR_b22880"/>